<comment type="caution">
    <text evidence="1">The sequence shown here is derived from an EMBL/GenBank/DDBJ whole genome shotgun (WGS) entry which is preliminary data.</text>
</comment>
<protein>
    <submittedName>
        <fullName evidence="1">Uncharacterized protein</fullName>
    </submittedName>
</protein>
<keyword evidence="2" id="KW-1185">Reference proteome</keyword>
<dbReference type="OrthoDB" id="4629965at2"/>
<accession>A0A1X0B944</accession>
<reference evidence="1 2" key="1">
    <citation type="submission" date="2017-02" db="EMBL/GenBank/DDBJ databases">
        <title>The new phylogeny of genus Mycobacterium.</title>
        <authorList>
            <person name="Tortoli E."/>
            <person name="Trovato A."/>
            <person name="Cirillo D.M."/>
        </authorList>
    </citation>
    <scope>NUCLEOTIDE SEQUENCE [LARGE SCALE GENOMIC DNA]</scope>
    <source>
        <strain evidence="1 2">RW6</strain>
    </source>
</reference>
<dbReference type="STRING" id="1927124.BST13_04815"/>
<proteinExistence type="predicted"/>
<evidence type="ECO:0000313" key="1">
    <source>
        <dbReference type="EMBL" id="ORA38705.1"/>
    </source>
</evidence>
<dbReference type="EMBL" id="MVHF01000003">
    <property type="protein sequence ID" value="ORA38705.1"/>
    <property type="molecule type" value="Genomic_DNA"/>
</dbReference>
<sequence length="117" mass="13207">MTSSKRDIEKAFIDAINEDPESRRDLEKIPERVADLVREFTPVLTGETEKSIEVALRKTELKKLSKRKVKLGTVYSTSDPERVGAIEYGRDASDTNGASPEWAMFRRAAAAFENMEL</sequence>
<name>A0A1X0B944_9MYCO</name>
<gene>
    <name evidence="1" type="ORF">BST13_04815</name>
</gene>
<organism evidence="1 2">
    <name type="scientific">Mycobacterium aquaticum</name>
    <dbReference type="NCBI Taxonomy" id="1927124"/>
    <lineage>
        <taxon>Bacteria</taxon>
        <taxon>Bacillati</taxon>
        <taxon>Actinomycetota</taxon>
        <taxon>Actinomycetes</taxon>
        <taxon>Mycobacteriales</taxon>
        <taxon>Mycobacteriaceae</taxon>
        <taxon>Mycobacterium</taxon>
    </lineage>
</organism>
<evidence type="ECO:0000313" key="2">
    <source>
        <dbReference type="Proteomes" id="UP000192448"/>
    </source>
</evidence>
<dbReference type="AlphaFoldDB" id="A0A1X0B944"/>
<dbReference type="Proteomes" id="UP000192448">
    <property type="component" value="Unassembled WGS sequence"/>
</dbReference>
<dbReference type="RefSeq" id="WP_083161150.1">
    <property type="nucleotide sequence ID" value="NZ_MVHF01000003.1"/>
</dbReference>